<sequence>MQYKGHENSCNRELTELDLKTIEAFFVSETFQSLDLFHAKKTFLRVEYWYKSLSCPITPQKFSHSKELSYGPLFIQKLRHYFPTRRAFNRDWLEFVLEQLHSSYLEASATSAYLCRYACSAYFDSVFSTLVTLCTEESRNTLVKLCSIDSIFFWIKGDGENFYSRMFLFLNYVIPTLVLQQPVIIRYFVLKHLLLLVDTFISSNIKPLSLHQSFMLVALKVCNDPCCIIRHLGLELLLKLLFQPSFLILHAFQRKNIKPEILSCFCNALLIPSPWDNLHSLLQKLKLHHNKGLVVLEVAGSLIQLAEDPCLHIRLSFICVMQLVLSYNITNKTLTDYVVDCLTSLLYDPSSLIRIKALNLLTVYASDLCFPNRSLEKLLINLLDPNVIFRYSVAFLLSQIFLAGDCNLDCIFKYYLNTFELFPEDLPILIWSIERLGIRNPFLVRKGVVDFSQFINKSFSDKWKVTDPVERNILYIHEQPKLLLIYKFFLSSNEEQVIERLPRVYVLLFDIRRRKWEESHLQQCLAEGKFRLANICLPSIVSCLSFHLGLFGYQCLYYGYNCFHPKYRYLLRQYIRYLDQLGDTNYSACCTTRIAKCLLEWLQVFPGNMCVQVDSNATPWRNALLDAIVTLELFQSPHKYIEHLSKVLKTVYEASSFSHLARDYYRAVEHYFLHGRIHLRPVRYVFRIVSFNSYRICDISHRIVLELLFGISVQNLEVERIPSLFIRIYSHKDANCPLIPPQRLEICEQYLKQGRTLVSETCELHLEAENSTREGFVSLETILYEKTVFLAPLQLIHW</sequence>
<accession>A0AAV9IFN5</accession>
<name>A0AAV9IFN5_9RHOD</name>
<gene>
    <name evidence="1" type="ORF">GAYE_SCF20G4058</name>
</gene>
<dbReference type="Gene3D" id="1.25.10.10">
    <property type="entry name" value="Leucine-rich Repeat Variant"/>
    <property type="match status" value="1"/>
</dbReference>
<protein>
    <submittedName>
        <fullName evidence="1">Uncharacterized protein</fullName>
    </submittedName>
</protein>
<dbReference type="AlphaFoldDB" id="A0AAV9IFN5"/>
<dbReference type="SUPFAM" id="SSF48371">
    <property type="entry name" value="ARM repeat"/>
    <property type="match status" value="1"/>
</dbReference>
<organism evidence="1 2">
    <name type="scientific">Galdieria yellowstonensis</name>
    <dbReference type="NCBI Taxonomy" id="3028027"/>
    <lineage>
        <taxon>Eukaryota</taxon>
        <taxon>Rhodophyta</taxon>
        <taxon>Bangiophyceae</taxon>
        <taxon>Galdieriales</taxon>
        <taxon>Galdieriaceae</taxon>
        <taxon>Galdieria</taxon>
    </lineage>
</organism>
<dbReference type="InterPro" id="IPR016024">
    <property type="entry name" value="ARM-type_fold"/>
</dbReference>
<reference evidence="1 2" key="1">
    <citation type="submission" date="2022-07" db="EMBL/GenBank/DDBJ databases">
        <title>Genome-wide signatures of adaptation to extreme environments.</title>
        <authorList>
            <person name="Cho C.H."/>
            <person name="Yoon H.S."/>
        </authorList>
    </citation>
    <scope>NUCLEOTIDE SEQUENCE [LARGE SCALE GENOMIC DNA]</scope>
    <source>
        <strain evidence="1 2">108.79 E11</strain>
    </source>
</reference>
<proteinExistence type="predicted"/>
<evidence type="ECO:0000313" key="1">
    <source>
        <dbReference type="EMBL" id="KAK4526144.1"/>
    </source>
</evidence>
<keyword evidence="2" id="KW-1185">Reference proteome</keyword>
<dbReference type="Proteomes" id="UP001300502">
    <property type="component" value="Unassembled WGS sequence"/>
</dbReference>
<evidence type="ECO:0000313" key="2">
    <source>
        <dbReference type="Proteomes" id="UP001300502"/>
    </source>
</evidence>
<dbReference type="EMBL" id="JANCYU010000037">
    <property type="protein sequence ID" value="KAK4526144.1"/>
    <property type="molecule type" value="Genomic_DNA"/>
</dbReference>
<comment type="caution">
    <text evidence="1">The sequence shown here is derived from an EMBL/GenBank/DDBJ whole genome shotgun (WGS) entry which is preliminary data.</text>
</comment>
<dbReference type="InterPro" id="IPR011989">
    <property type="entry name" value="ARM-like"/>
</dbReference>